<proteinExistence type="predicted"/>
<feature type="domain" description="HTH luxR-type" evidence="5">
    <location>
        <begin position="140"/>
        <end position="205"/>
    </location>
</feature>
<evidence type="ECO:0000313" key="8">
    <source>
        <dbReference type="Proteomes" id="UP000191980"/>
    </source>
</evidence>
<name>A0A1V8M2A4_9GAMM</name>
<dbReference type="InterPro" id="IPR036388">
    <property type="entry name" value="WH-like_DNA-bd_sf"/>
</dbReference>
<dbReference type="PROSITE" id="PS50043">
    <property type="entry name" value="HTH_LUXR_2"/>
    <property type="match status" value="1"/>
</dbReference>
<dbReference type="SMART" id="SM00421">
    <property type="entry name" value="HTH_LUXR"/>
    <property type="match status" value="1"/>
</dbReference>
<evidence type="ECO:0000259" key="6">
    <source>
        <dbReference type="PROSITE" id="PS50110"/>
    </source>
</evidence>
<evidence type="ECO:0000256" key="3">
    <source>
        <dbReference type="ARBA" id="ARBA00023163"/>
    </source>
</evidence>
<dbReference type="Gene3D" id="1.10.10.10">
    <property type="entry name" value="Winged helix-like DNA-binding domain superfamily/Winged helix DNA-binding domain"/>
    <property type="match status" value="1"/>
</dbReference>
<keyword evidence="1" id="KW-0805">Transcription regulation</keyword>
<gene>
    <name evidence="7" type="ORF">AU255_15785</name>
</gene>
<dbReference type="SUPFAM" id="SSF52172">
    <property type="entry name" value="CheY-like"/>
    <property type="match status" value="1"/>
</dbReference>
<dbReference type="Pfam" id="PF00196">
    <property type="entry name" value="GerE"/>
    <property type="match status" value="1"/>
</dbReference>
<dbReference type="PRINTS" id="PR00038">
    <property type="entry name" value="HTHLUXR"/>
</dbReference>
<keyword evidence="8" id="KW-1185">Reference proteome</keyword>
<evidence type="ECO:0000256" key="4">
    <source>
        <dbReference type="PROSITE-ProRule" id="PRU00169"/>
    </source>
</evidence>
<dbReference type="PANTHER" id="PTHR44688">
    <property type="entry name" value="DNA-BINDING TRANSCRIPTIONAL ACTIVATOR DEVR_DOSR"/>
    <property type="match status" value="1"/>
</dbReference>
<reference evidence="7 8" key="1">
    <citation type="submission" date="2015-12" db="EMBL/GenBank/DDBJ databases">
        <authorList>
            <person name="Shamseldin A."/>
            <person name="Moawad H."/>
            <person name="Abd El-Rahim W.M."/>
            <person name="Sadowsky M.J."/>
        </authorList>
    </citation>
    <scope>NUCLEOTIDE SEQUENCE [LARGE SCALE GENOMIC DNA]</scope>
    <source>
        <strain evidence="7 8">WF1</strain>
    </source>
</reference>
<dbReference type="PROSITE" id="PS50110">
    <property type="entry name" value="RESPONSE_REGULATORY"/>
    <property type="match status" value="1"/>
</dbReference>
<keyword evidence="2" id="KW-0238">DNA-binding</keyword>
<dbReference type="GO" id="GO:0000160">
    <property type="term" value="P:phosphorelay signal transduction system"/>
    <property type="evidence" value="ECO:0007669"/>
    <property type="project" value="InterPro"/>
</dbReference>
<dbReference type="InterPro" id="IPR000792">
    <property type="entry name" value="Tscrpt_reg_LuxR_C"/>
</dbReference>
<dbReference type="AlphaFoldDB" id="A0A1V8M2A4"/>
<dbReference type="GO" id="GO:0006355">
    <property type="term" value="P:regulation of DNA-templated transcription"/>
    <property type="evidence" value="ECO:0007669"/>
    <property type="project" value="InterPro"/>
</dbReference>
<comment type="caution">
    <text evidence="7">The sequence shown here is derived from an EMBL/GenBank/DDBJ whole genome shotgun (WGS) entry which is preliminary data.</text>
</comment>
<keyword evidence="3" id="KW-0804">Transcription</keyword>
<accession>A0A1V8M2A4</accession>
<dbReference type="Gene3D" id="3.40.50.2300">
    <property type="match status" value="1"/>
</dbReference>
<feature type="modified residue" description="4-aspartylphosphate" evidence="4">
    <location>
        <position position="59"/>
    </location>
</feature>
<dbReference type="InterPro" id="IPR011006">
    <property type="entry name" value="CheY-like_superfamily"/>
</dbReference>
<dbReference type="SMART" id="SM00448">
    <property type="entry name" value="REC"/>
    <property type="match status" value="1"/>
</dbReference>
<dbReference type="CDD" id="cd06170">
    <property type="entry name" value="LuxR_C_like"/>
    <property type="match status" value="1"/>
</dbReference>
<evidence type="ECO:0000256" key="1">
    <source>
        <dbReference type="ARBA" id="ARBA00023015"/>
    </source>
</evidence>
<evidence type="ECO:0000313" key="7">
    <source>
        <dbReference type="EMBL" id="OQK15675.1"/>
    </source>
</evidence>
<sequence length="207" mass="23655">MDIDKQDINIFIVDDEFVIRDSLTLLLESAGFSKVKTYDSAVTFLEKFDPDQPSCLILDVRMPYMDGLELQHVLAERCAAMPIIFISGHADIPVSSQAFRAGAVDFLEKPFDNELLLERINEVIDKLLLNWSEKQEKKQILKHYANLSEREQEVFMLIVHNHSTKDVAKKLDISHRTVDAHRAHIMDKMQADSLNTLIMMAVKGSLI</sequence>
<evidence type="ECO:0000259" key="5">
    <source>
        <dbReference type="PROSITE" id="PS50043"/>
    </source>
</evidence>
<evidence type="ECO:0000256" key="2">
    <source>
        <dbReference type="ARBA" id="ARBA00023125"/>
    </source>
</evidence>
<dbReference type="PANTHER" id="PTHR44688:SF16">
    <property type="entry name" value="DNA-BINDING TRANSCRIPTIONAL ACTIVATOR DEVR_DOSR"/>
    <property type="match status" value="1"/>
</dbReference>
<keyword evidence="4" id="KW-0597">Phosphoprotein</keyword>
<protein>
    <submittedName>
        <fullName evidence="7">LuxR family transcriptional regulator</fullName>
    </submittedName>
</protein>
<feature type="domain" description="Response regulatory" evidence="6">
    <location>
        <begin position="9"/>
        <end position="124"/>
    </location>
</feature>
<dbReference type="CDD" id="cd17537">
    <property type="entry name" value="REC_FixJ"/>
    <property type="match status" value="1"/>
</dbReference>
<dbReference type="STRING" id="1420851.AU255_15785"/>
<dbReference type="Proteomes" id="UP000191980">
    <property type="component" value="Unassembled WGS sequence"/>
</dbReference>
<dbReference type="InterPro" id="IPR001789">
    <property type="entry name" value="Sig_transdc_resp-reg_receiver"/>
</dbReference>
<dbReference type="RefSeq" id="WP_080523912.1">
    <property type="nucleotide sequence ID" value="NZ_LPUF01000003.1"/>
</dbReference>
<dbReference type="GO" id="GO:0003677">
    <property type="term" value="F:DNA binding"/>
    <property type="evidence" value="ECO:0007669"/>
    <property type="project" value="UniProtKB-KW"/>
</dbReference>
<dbReference type="Pfam" id="PF00072">
    <property type="entry name" value="Response_reg"/>
    <property type="match status" value="1"/>
</dbReference>
<organism evidence="7 8">
    <name type="scientific">Methyloprofundus sedimenti</name>
    <dbReference type="NCBI Taxonomy" id="1420851"/>
    <lineage>
        <taxon>Bacteria</taxon>
        <taxon>Pseudomonadati</taxon>
        <taxon>Pseudomonadota</taxon>
        <taxon>Gammaproteobacteria</taxon>
        <taxon>Methylococcales</taxon>
        <taxon>Methylococcaceae</taxon>
        <taxon>Methyloprofundus</taxon>
    </lineage>
</organism>
<dbReference type="EMBL" id="LPUF01000003">
    <property type="protein sequence ID" value="OQK15675.1"/>
    <property type="molecule type" value="Genomic_DNA"/>
</dbReference>
<dbReference type="OrthoDB" id="9796655at2"/>